<dbReference type="PIRSF" id="PIRSF021700">
    <property type="entry name" value="3_dmu_93_MTrfase"/>
    <property type="match status" value="1"/>
</dbReference>
<sequence length="155" mass="17545">MKDLINCLWFDGQGLEAARFYTGIFPNSRIVSQLDMDTQGNPVNEPLTVEFNLDGRPFVALNGGPLFKFNEAISFQIMCEDQTEVDYFWDKLTDGGEESQCGWLKDRFGMSWQVVPVRMVELLSDPDPEVARRVVEAFMPMRKLDIAVLEAAAKG</sequence>
<dbReference type="EMBL" id="JAVDYI010000001">
    <property type="protein sequence ID" value="MDR7359590.1"/>
    <property type="molecule type" value="Genomic_DNA"/>
</dbReference>
<accession>A0ABU2BLS7</accession>
<dbReference type="PANTHER" id="PTHR33990">
    <property type="entry name" value="PROTEIN YJDN-RELATED"/>
    <property type="match status" value="1"/>
</dbReference>
<comment type="caution">
    <text evidence="2">The sequence shown here is derived from an EMBL/GenBank/DDBJ whole genome shotgun (WGS) entry which is preliminary data.</text>
</comment>
<gene>
    <name evidence="2" type="ORF">J2S64_003281</name>
</gene>
<keyword evidence="3" id="KW-1185">Reference proteome</keyword>
<dbReference type="CDD" id="cd06588">
    <property type="entry name" value="PhnB_like"/>
    <property type="match status" value="1"/>
</dbReference>
<dbReference type="Proteomes" id="UP001183817">
    <property type="component" value="Unassembled WGS sequence"/>
</dbReference>
<name>A0ABU2BLS7_9MICC</name>
<dbReference type="InterPro" id="IPR009725">
    <property type="entry name" value="3_dmu_93_MTrfase"/>
</dbReference>
<dbReference type="InterPro" id="IPR028973">
    <property type="entry name" value="PhnB-like"/>
</dbReference>
<dbReference type="InterPro" id="IPR029068">
    <property type="entry name" value="Glyas_Bleomycin-R_OHBP_Dase"/>
</dbReference>
<proteinExistence type="predicted"/>
<dbReference type="Pfam" id="PF06983">
    <property type="entry name" value="3-dmu-9_3-mt"/>
    <property type="match status" value="1"/>
</dbReference>
<evidence type="ECO:0000313" key="2">
    <source>
        <dbReference type="EMBL" id="MDR7359590.1"/>
    </source>
</evidence>
<dbReference type="PANTHER" id="PTHR33990:SF2">
    <property type="entry name" value="PHNB-LIKE DOMAIN-CONTAINING PROTEIN"/>
    <property type="match status" value="1"/>
</dbReference>
<dbReference type="RefSeq" id="WP_302264927.1">
    <property type="nucleotide sequence ID" value="NZ_BAAAWO010000001.1"/>
</dbReference>
<evidence type="ECO:0000259" key="1">
    <source>
        <dbReference type="Pfam" id="PF06983"/>
    </source>
</evidence>
<organism evidence="2 3">
    <name type="scientific">Paeniglutamicibacter sulfureus</name>
    <dbReference type="NCBI Taxonomy" id="43666"/>
    <lineage>
        <taxon>Bacteria</taxon>
        <taxon>Bacillati</taxon>
        <taxon>Actinomycetota</taxon>
        <taxon>Actinomycetes</taxon>
        <taxon>Micrococcales</taxon>
        <taxon>Micrococcaceae</taxon>
        <taxon>Paeniglutamicibacter</taxon>
    </lineage>
</organism>
<dbReference type="SUPFAM" id="SSF54593">
    <property type="entry name" value="Glyoxalase/Bleomycin resistance protein/Dihydroxybiphenyl dioxygenase"/>
    <property type="match status" value="1"/>
</dbReference>
<evidence type="ECO:0000313" key="3">
    <source>
        <dbReference type="Proteomes" id="UP001183817"/>
    </source>
</evidence>
<protein>
    <submittedName>
        <fullName evidence="2">3-demethylubiquinone-9 3-methyltransferase (Glyoxalase superfamily)</fullName>
    </submittedName>
</protein>
<reference evidence="2 3" key="1">
    <citation type="submission" date="2023-07" db="EMBL/GenBank/DDBJ databases">
        <title>Sequencing the genomes of 1000 actinobacteria strains.</title>
        <authorList>
            <person name="Klenk H.-P."/>
        </authorList>
    </citation>
    <scope>NUCLEOTIDE SEQUENCE [LARGE SCALE GENOMIC DNA]</scope>
    <source>
        <strain evidence="2 3">DSM 20167</strain>
    </source>
</reference>
<dbReference type="Gene3D" id="3.10.180.10">
    <property type="entry name" value="2,3-Dihydroxybiphenyl 1,2-Dioxygenase, domain 1"/>
    <property type="match status" value="1"/>
</dbReference>
<feature type="domain" description="PhnB-like" evidence="1">
    <location>
        <begin position="4"/>
        <end position="115"/>
    </location>
</feature>